<dbReference type="Proteomes" id="UP000484885">
    <property type="component" value="Unassembled WGS sequence"/>
</dbReference>
<evidence type="ECO:0000256" key="8">
    <source>
        <dbReference type="PIRSR" id="PIRSR639901-1"/>
    </source>
</evidence>
<evidence type="ECO:0000256" key="10">
    <source>
        <dbReference type="RuleBase" id="RU365103"/>
    </source>
</evidence>
<dbReference type="Gene3D" id="3.40.50.2000">
    <property type="entry name" value="Glycogen Phosphorylase B"/>
    <property type="match status" value="1"/>
</dbReference>
<evidence type="ECO:0000256" key="6">
    <source>
        <dbReference type="ARBA" id="ARBA00031445"/>
    </source>
</evidence>
<comment type="caution">
    <text evidence="12">The sequence shown here is derived from an EMBL/GenBank/DDBJ whole genome shotgun (WGS) entry which is preliminary data.</text>
</comment>
<dbReference type="PANTHER" id="PTHR42755:SF1">
    <property type="entry name" value="3-DEOXY-D-MANNO-OCTULOSONIC ACID TRANSFERASE, MITOCHONDRIAL-RELATED"/>
    <property type="match status" value="1"/>
</dbReference>
<dbReference type="EMBL" id="JAAGSC010000041">
    <property type="protein sequence ID" value="NDY96018.1"/>
    <property type="molecule type" value="Genomic_DNA"/>
</dbReference>
<dbReference type="RefSeq" id="WP_164211404.1">
    <property type="nucleotide sequence ID" value="NZ_JAAGSC010000041.1"/>
</dbReference>
<dbReference type="GO" id="GO:0043842">
    <property type="term" value="F:Kdo transferase activity"/>
    <property type="evidence" value="ECO:0007669"/>
    <property type="project" value="UniProtKB-EC"/>
</dbReference>
<keyword evidence="5 10" id="KW-0808">Transferase</keyword>
<dbReference type="EC" id="2.4.99.12" evidence="3 10"/>
<name>A0A845UZ60_9GAMM</name>
<proteinExistence type="inferred from homology"/>
<evidence type="ECO:0000313" key="12">
    <source>
        <dbReference type="EMBL" id="NDY96018.1"/>
    </source>
</evidence>
<dbReference type="GO" id="GO:0009244">
    <property type="term" value="P:lipopolysaccharide core region biosynthetic process"/>
    <property type="evidence" value="ECO:0007669"/>
    <property type="project" value="UniProtKB-UniRule"/>
</dbReference>
<dbReference type="InterPro" id="IPR039901">
    <property type="entry name" value="Kdotransferase"/>
</dbReference>
<evidence type="ECO:0000256" key="1">
    <source>
        <dbReference type="ARBA" id="ARBA00004713"/>
    </source>
</evidence>
<evidence type="ECO:0000256" key="2">
    <source>
        <dbReference type="ARBA" id="ARBA00006380"/>
    </source>
</evidence>
<feature type="site" description="Transition state stabilizer" evidence="9">
    <location>
        <position position="122"/>
    </location>
</feature>
<dbReference type="UniPathway" id="UPA00958"/>
<comment type="pathway">
    <text evidence="1 10">Bacterial outer membrane biogenesis; LPS core biosynthesis.</text>
</comment>
<comment type="subcellular location">
    <subcellularLocation>
        <location evidence="10">Cell membrane</location>
    </subcellularLocation>
</comment>
<keyword evidence="13" id="KW-1185">Reference proteome</keyword>
<dbReference type="AlphaFoldDB" id="A0A845UZ60"/>
<evidence type="ECO:0000256" key="3">
    <source>
        <dbReference type="ARBA" id="ARBA00012621"/>
    </source>
</evidence>
<dbReference type="Gene3D" id="3.40.50.11720">
    <property type="entry name" value="3-Deoxy-D-manno-octulosonic-acid transferase, N-terminal domain"/>
    <property type="match status" value="1"/>
</dbReference>
<keyword evidence="10" id="KW-1003">Cell membrane</keyword>
<dbReference type="InterPro" id="IPR007507">
    <property type="entry name" value="Glycos_transf_N"/>
</dbReference>
<dbReference type="SUPFAM" id="SSF53756">
    <property type="entry name" value="UDP-Glycosyltransferase/glycogen phosphorylase"/>
    <property type="match status" value="1"/>
</dbReference>
<accession>A0A845UZ60</accession>
<evidence type="ECO:0000256" key="5">
    <source>
        <dbReference type="ARBA" id="ARBA00022679"/>
    </source>
</evidence>
<feature type="active site" description="Proton acceptor" evidence="8">
    <location>
        <position position="54"/>
    </location>
</feature>
<organism evidence="12 13">
    <name type="scientific">Wenzhouxiangella limi</name>
    <dbReference type="NCBI Taxonomy" id="2707351"/>
    <lineage>
        <taxon>Bacteria</taxon>
        <taxon>Pseudomonadati</taxon>
        <taxon>Pseudomonadota</taxon>
        <taxon>Gammaproteobacteria</taxon>
        <taxon>Chromatiales</taxon>
        <taxon>Wenzhouxiangellaceae</taxon>
        <taxon>Wenzhouxiangella</taxon>
    </lineage>
</organism>
<comment type="function">
    <text evidence="10">Involved in lipopolysaccharide (LPS) biosynthesis. Catalyzes the transfer of 3-deoxy-D-manno-octulosonate (Kdo) residue(s) from CMP-Kdo to lipid IV(A), the tetraacyldisaccharide-1,4'-bisphosphate precursor of lipid A.</text>
</comment>
<feature type="site" description="Transition state stabilizer" evidence="9">
    <location>
        <position position="200"/>
    </location>
</feature>
<comment type="catalytic activity">
    <reaction evidence="7 10">
        <text>lipid IVA (E. coli) + CMP-3-deoxy-beta-D-manno-octulosonate = alpha-Kdo-(2-&gt;6)-lipid IVA (E. coli) + CMP + H(+)</text>
        <dbReference type="Rhea" id="RHEA:28066"/>
        <dbReference type="ChEBI" id="CHEBI:15378"/>
        <dbReference type="ChEBI" id="CHEBI:58603"/>
        <dbReference type="ChEBI" id="CHEBI:60364"/>
        <dbReference type="ChEBI" id="CHEBI:60377"/>
        <dbReference type="ChEBI" id="CHEBI:85987"/>
        <dbReference type="EC" id="2.4.99.12"/>
    </reaction>
</comment>
<keyword evidence="10" id="KW-0448">Lipopolysaccharide biosynthesis</keyword>
<comment type="similarity">
    <text evidence="2">Belongs to the glycosyltransferase group 1 family. Glycosyltransferase 30 subfamily.</text>
</comment>
<dbReference type="Pfam" id="PF04413">
    <property type="entry name" value="Glycos_transf_N"/>
    <property type="match status" value="1"/>
</dbReference>
<dbReference type="InterPro" id="IPR038107">
    <property type="entry name" value="Glycos_transf_N_sf"/>
</dbReference>
<dbReference type="GO" id="GO:0005886">
    <property type="term" value="C:plasma membrane"/>
    <property type="evidence" value="ECO:0007669"/>
    <property type="project" value="UniProtKB-SubCell"/>
</dbReference>
<evidence type="ECO:0000256" key="4">
    <source>
        <dbReference type="ARBA" id="ARBA00019077"/>
    </source>
</evidence>
<evidence type="ECO:0000259" key="11">
    <source>
        <dbReference type="Pfam" id="PF04413"/>
    </source>
</evidence>
<reference evidence="12 13" key="1">
    <citation type="submission" date="2020-02" db="EMBL/GenBank/DDBJ databases">
        <authorList>
            <person name="Zhang X.-Y."/>
        </authorList>
    </citation>
    <scope>NUCLEOTIDE SEQUENCE [LARGE SCALE GENOMIC DNA]</scope>
    <source>
        <strain evidence="12 13">C33</strain>
    </source>
</reference>
<evidence type="ECO:0000256" key="7">
    <source>
        <dbReference type="ARBA" id="ARBA00049183"/>
    </source>
</evidence>
<feature type="domain" description="3-deoxy-D-manno-octulosonic-acid transferase N-terminal" evidence="11">
    <location>
        <begin position="29"/>
        <end position="202"/>
    </location>
</feature>
<gene>
    <name evidence="12" type="ORF">G3I74_09770</name>
</gene>
<evidence type="ECO:0000256" key="9">
    <source>
        <dbReference type="PIRSR" id="PIRSR639901-2"/>
    </source>
</evidence>
<protein>
    <recommendedName>
        <fullName evidence="4 10">3-deoxy-D-manno-octulosonic acid transferase</fullName>
        <shortName evidence="10">Kdo transferase</shortName>
        <ecNumber evidence="3 10">2.4.99.12</ecNumber>
    </recommendedName>
    <alternativeName>
        <fullName evidence="6 10">Lipid IV(A) 3-deoxy-D-manno-octulosonic acid transferase</fullName>
    </alternativeName>
</protein>
<keyword evidence="10" id="KW-0472">Membrane</keyword>
<dbReference type="GO" id="GO:0009245">
    <property type="term" value="P:lipid A biosynthetic process"/>
    <property type="evidence" value="ECO:0007669"/>
    <property type="project" value="TreeGrafter"/>
</dbReference>
<dbReference type="FunFam" id="3.40.50.2000:FF:000032">
    <property type="entry name" value="3-deoxy-D-manno-octulosonic acid transferase"/>
    <property type="match status" value="1"/>
</dbReference>
<evidence type="ECO:0000313" key="13">
    <source>
        <dbReference type="Proteomes" id="UP000484885"/>
    </source>
</evidence>
<dbReference type="PANTHER" id="PTHR42755">
    <property type="entry name" value="3-DEOXY-MANNO-OCTULOSONATE CYTIDYLYLTRANSFERASE"/>
    <property type="match status" value="1"/>
</dbReference>
<sequence>MPIVYRLLTLLLTPLALVRLQRGETRPGRWRERLGWLEGLSPGRVWIHAASVGEINAAQGLINALLERGEKLLISTMTVTGAERCRDLFGERVEHRYLALDNPFSVRAWLNRARPRMGLIIETEIWPELFGRCRALDIPMLMISARVSEPAMRRYRRFPKLFGEALNGIVLATCQTQTDAERLTLLGLPPQRIVETGNLKFDLALPDDLTTRAAALKSEWAGRSVWTAGSTRPGEEEILIAAHRRLLNSRPDALLVIAPRHPDRAGEIARLMDQEALSWCAYGQTPDASTKVVLVDRLGVLIVCYAASQVAFVGGSLVELGGHNLLEPAALARPVLAGPHLQQQAAAASALESTDGLVKVVDAPTLAHCLQRLFADSAEAEKIGLAAQAALRNGRGSLKKTLAALDPWL</sequence>